<dbReference type="Proteomes" id="UP000198820">
    <property type="component" value="Unassembled WGS sequence"/>
</dbReference>
<reference evidence="1 2" key="1">
    <citation type="submission" date="2016-10" db="EMBL/GenBank/DDBJ databases">
        <authorList>
            <person name="de Groot N.N."/>
        </authorList>
    </citation>
    <scope>NUCLEOTIDE SEQUENCE [LARGE SCALE GENOMIC DNA]</scope>
    <source>
        <strain evidence="1 2">DSM 23581</strain>
    </source>
</reference>
<evidence type="ECO:0000313" key="1">
    <source>
        <dbReference type="EMBL" id="SEA08140.1"/>
    </source>
</evidence>
<protein>
    <recommendedName>
        <fullName evidence="3">Tissue inhibitor of metalloproteinase</fullName>
    </recommendedName>
</protein>
<organism evidence="1 2">
    <name type="scientific">Psychroflexus halocasei</name>
    <dbReference type="NCBI Taxonomy" id="908615"/>
    <lineage>
        <taxon>Bacteria</taxon>
        <taxon>Pseudomonadati</taxon>
        <taxon>Bacteroidota</taxon>
        <taxon>Flavobacteriia</taxon>
        <taxon>Flavobacteriales</taxon>
        <taxon>Flavobacteriaceae</taxon>
        <taxon>Psychroflexus</taxon>
    </lineage>
</organism>
<name>A0A1H3Y9B1_9FLAO</name>
<proteinExistence type="predicted"/>
<dbReference type="EMBL" id="FNQF01000003">
    <property type="protein sequence ID" value="SEA08140.1"/>
    <property type="molecule type" value="Genomic_DNA"/>
</dbReference>
<dbReference type="InterPro" id="IPR008993">
    <property type="entry name" value="TIMP-like_OB-fold"/>
</dbReference>
<keyword evidence="2" id="KW-1185">Reference proteome</keyword>
<evidence type="ECO:0008006" key="3">
    <source>
        <dbReference type="Google" id="ProtNLM"/>
    </source>
</evidence>
<dbReference type="SUPFAM" id="SSF50242">
    <property type="entry name" value="TIMP-like"/>
    <property type="match status" value="1"/>
</dbReference>
<dbReference type="Gene3D" id="2.40.50.120">
    <property type="match status" value="1"/>
</dbReference>
<gene>
    <name evidence="1" type="ORF">SAMN05421540_10372</name>
</gene>
<sequence length="283" mass="33603">MRKLEFLLFIIFPFMEMNACDCDVPKPILEFQNSEYVFEGEIISKVYTQDSLSYTITFDISKHYKNGEKPKELKFTLRSEGKYLGVYTSCDWSVSKNQKWLVYAYKGKNQLGFSNICSNSKPIHHRSIPKREQEILNHANDFDINKYTFTFLDGEFSYVQPLKNIDSLLRKIKIKDYGEEYRENRVDVVVDIDKNGNLMSANFFSQKHVKSENEVIIDTIFNLNKPLNIEYREAQTDFEKDILKVVKLLKKWEVTYLKNTETPVRMRKFMQFHKKTGNIKVYY</sequence>
<dbReference type="RefSeq" id="WP_143521320.1">
    <property type="nucleotide sequence ID" value="NZ_FNQF01000003.1"/>
</dbReference>
<dbReference type="AlphaFoldDB" id="A0A1H3Y9B1"/>
<evidence type="ECO:0000313" key="2">
    <source>
        <dbReference type="Proteomes" id="UP000198820"/>
    </source>
</evidence>
<dbReference type="STRING" id="908615.SAMN05421540_10372"/>
<accession>A0A1H3Y9B1</accession>